<dbReference type="EMBL" id="SRLO01009860">
    <property type="protein sequence ID" value="TNN26625.1"/>
    <property type="molecule type" value="Genomic_DNA"/>
</dbReference>
<evidence type="ECO:0000313" key="2">
    <source>
        <dbReference type="Proteomes" id="UP000314294"/>
    </source>
</evidence>
<evidence type="ECO:0000313" key="1">
    <source>
        <dbReference type="EMBL" id="TNN26625.1"/>
    </source>
</evidence>
<protein>
    <submittedName>
        <fullName evidence="1">RNA-directed RNA polymerase L</fullName>
    </submittedName>
</protein>
<gene>
    <name evidence="1" type="primary">L_1</name>
    <name evidence="1" type="ORF">EYF80_063240</name>
</gene>
<keyword evidence="1" id="KW-0548">Nucleotidyltransferase</keyword>
<reference evidence="1 2" key="1">
    <citation type="submission" date="2019-03" db="EMBL/GenBank/DDBJ databases">
        <title>First draft genome of Liparis tanakae, snailfish: a comprehensive survey of snailfish specific genes.</title>
        <authorList>
            <person name="Kim W."/>
            <person name="Song I."/>
            <person name="Jeong J.-H."/>
            <person name="Kim D."/>
            <person name="Kim S."/>
            <person name="Ryu S."/>
            <person name="Song J.Y."/>
            <person name="Lee S.K."/>
        </authorList>
    </citation>
    <scope>NUCLEOTIDE SEQUENCE [LARGE SCALE GENOMIC DNA]</scope>
    <source>
        <tissue evidence="1">Muscle</tissue>
    </source>
</reference>
<proteinExistence type="predicted"/>
<accession>A0A4Z2ED16</accession>
<dbReference type="Proteomes" id="UP000314294">
    <property type="component" value="Unassembled WGS sequence"/>
</dbReference>
<dbReference type="GO" id="GO:0003968">
    <property type="term" value="F:RNA-directed RNA polymerase activity"/>
    <property type="evidence" value="ECO:0007669"/>
    <property type="project" value="UniProtKB-KW"/>
</dbReference>
<comment type="caution">
    <text evidence="1">The sequence shown here is derived from an EMBL/GenBank/DDBJ whole genome shotgun (WGS) entry which is preliminary data.</text>
</comment>
<keyword evidence="1" id="KW-0696">RNA-directed RNA polymerase</keyword>
<keyword evidence="2" id="KW-1185">Reference proteome</keyword>
<keyword evidence="1" id="KW-0808">Transferase</keyword>
<sequence>MSDQLTFQLSLLRTAVQKGVSTAVIRRIAKLVVPSRPSPQALVVDPTCLNISQIRRPERVVRQWIEEGLAEMTSSSRLLSRGVKSIHIHY</sequence>
<organism evidence="1 2">
    <name type="scientific">Liparis tanakae</name>
    <name type="common">Tanaka's snailfish</name>
    <dbReference type="NCBI Taxonomy" id="230148"/>
    <lineage>
        <taxon>Eukaryota</taxon>
        <taxon>Metazoa</taxon>
        <taxon>Chordata</taxon>
        <taxon>Craniata</taxon>
        <taxon>Vertebrata</taxon>
        <taxon>Euteleostomi</taxon>
        <taxon>Actinopterygii</taxon>
        <taxon>Neopterygii</taxon>
        <taxon>Teleostei</taxon>
        <taxon>Neoteleostei</taxon>
        <taxon>Acanthomorphata</taxon>
        <taxon>Eupercaria</taxon>
        <taxon>Perciformes</taxon>
        <taxon>Cottioidei</taxon>
        <taxon>Cottales</taxon>
        <taxon>Liparidae</taxon>
        <taxon>Liparis</taxon>
    </lineage>
</organism>
<name>A0A4Z2ED16_9TELE</name>
<dbReference type="OrthoDB" id="10642426at2759"/>
<dbReference type="AlphaFoldDB" id="A0A4Z2ED16"/>